<dbReference type="PANTHER" id="PTHR23347">
    <property type="entry name" value="COLORECTAL MUTANT CANCER PROTEIN MCC PROTEIN -RELATED"/>
    <property type="match status" value="1"/>
</dbReference>
<proteinExistence type="predicted"/>
<dbReference type="InterPro" id="IPR040171">
    <property type="entry name" value="USBP1-like"/>
</dbReference>
<dbReference type="Pfam" id="PF10506">
    <property type="entry name" value="USHBP1_PDZ-bd"/>
    <property type="match status" value="1"/>
</dbReference>
<feature type="compositionally biased region" description="Polar residues" evidence="2">
    <location>
        <begin position="185"/>
        <end position="205"/>
    </location>
</feature>
<organism evidence="4 5">
    <name type="scientific">Tigriopus californicus</name>
    <name type="common">Marine copepod</name>
    <dbReference type="NCBI Taxonomy" id="6832"/>
    <lineage>
        <taxon>Eukaryota</taxon>
        <taxon>Metazoa</taxon>
        <taxon>Ecdysozoa</taxon>
        <taxon>Arthropoda</taxon>
        <taxon>Crustacea</taxon>
        <taxon>Multicrustacea</taxon>
        <taxon>Hexanauplia</taxon>
        <taxon>Copepoda</taxon>
        <taxon>Harpacticoida</taxon>
        <taxon>Harpacticidae</taxon>
        <taxon>Tigriopus</taxon>
    </lineage>
</organism>
<name>A0A553NV92_TIGCA</name>
<reference evidence="4 5" key="1">
    <citation type="journal article" date="2018" name="Nat. Ecol. Evol.">
        <title>Genomic signatures of mitonuclear coevolution across populations of Tigriopus californicus.</title>
        <authorList>
            <person name="Barreto F.S."/>
            <person name="Watson E.T."/>
            <person name="Lima T.G."/>
            <person name="Willett C.S."/>
            <person name="Edmands S."/>
            <person name="Li W."/>
            <person name="Burton R.S."/>
        </authorList>
    </citation>
    <scope>NUCLEOTIDE SEQUENCE [LARGE SCALE GENOMIC DNA]</scope>
    <source>
        <strain evidence="4 5">San Diego</strain>
    </source>
</reference>
<keyword evidence="5" id="KW-1185">Reference proteome</keyword>
<sequence length="806" mass="91104">MSCFTVNKLKEVVGAKSFLTAVKASPSPKRKAGGGKKSDACKESSTTNTDFVYHKSPQTVTKRNQEQVFAGSPVPSIHQSNEWDVVSLNPSSLETLSHLRDENQELSHRIYQIVEERDYFENSLSKVQLEKLRLMKERDDLLDKQSGRYEERLVELHSVIAELTRQLEEKTREHIPEESDEEENSTSLASTSPHDQSKTVSDLASGTSTDIIDAQAVEAGKRLVEQYGLDHPDLALFRLTSSCHASTNSLQMLAIQEELSDAKDRNIQLTARLQQRESDLSLVGKQLEEVTLEKERLRNQVKEFQNQVALLPPCVPISVGNKGGERAPRGQDSPDAVETSEAKMAEKKKIKRLECQPLRPLQLQSSVKENCEGLRFSSDDESQPKVTGLELVRNGISNKIVAEHLAKDIQDSSSMNELSHSFFDPSFFQSGFMEAKMREFEIEMERLSSRMESLKAQNEVLNLTLAEAKNNSDNLTVLIGRYESNNTAQNLAATYADHVIESLEVLNILIETEMGILLANCKMSGLDDLVSAGDLEASPEELLERARSNRKDAEQTARLLLQRLESVLRPDSGLEIPYPPPPPPIDAHALQWEDSSGYSQATSTNDPPFDPLSPNNQEPEHTEPRSTITAKLAAARTADLEMAVLVQELMTMREERSDVRAQVYFLERENQSLKLVINSHQEQEGILRSHIRHLETELDAQDISLNELTQSDFHQLRTDMRCRITELLQSLEKVKRNSELRQHQQDEVIADLKRSNATLFESLERTRKKYQSKMKRMERQILQSFIPKELMSNNCDIQSQPGNLHT</sequence>
<feature type="compositionally biased region" description="Basic and acidic residues" evidence="2">
    <location>
        <begin position="168"/>
        <end position="177"/>
    </location>
</feature>
<evidence type="ECO:0000259" key="3">
    <source>
        <dbReference type="Pfam" id="PF10506"/>
    </source>
</evidence>
<evidence type="ECO:0000313" key="4">
    <source>
        <dbReference type="EMBL" id="TRY69349.1"/>
    </source>
</evidence>
<feature type="coiled-coil region" evidence="1">
    <location>
        <begin position="437"/>
        <end position="485"/>
    </location>
</feature>
<dbReference type="InterPro" id="IPR019536">
    <property type="entry name" value="USHBP1_PDZ-bd"/>
</dbReference>
<dbReference type="STRING" id="6832.A0A553NV92"/>
<comment type="caution">
    <text evidence="4">The sequence shown here is derived from an EMBL/GenBank/DDBJ whole genome shotgun (WGS) entry which is preliminary data.</text>
</comment>
<evidence type="ECO:0000256" key="2">
    <source>
        <dbReference type="SAM" id="MobiDB-lite"/>
    </source>
</evidence>
<dbReference type="PANTHER" id="PTHR23347:SF6">
    <property type="entry name" value="FI17904P1"/>
    <property type="match status" value="1"/>
</dbReference>
<feature type="domain" description="Harmonin-binding protein USHBP1 PDZ-binding" evidence="3">
    <location>
        <begin position="446"/>
        <end position="506"/>
    </location>
</feature>
<evidence type="ECO:0000313" key="5">
    <source>
        <dbReference type="Proteomes" id="UP000318571"/>
    </source>
</evidence>
<feature type="region of interest" description="Disordered" evidence="2">
    <location>
        <begin position="595"/>
        <end position="627"/>
    </location>
</feature>
<feature type="region of interest" description="Disordered" evidence="2">
    <location>
        <begin position="24"/>
        <end position="48"/>
    </location>
</feature>
<accession>A0A553NV92</accession>
<keyword evidence="1" id="KW-0175">Coiled coil</keyword>
<dbReference type="OMA" id="GRHERWE"/>
<dbReference type="Proteomes" id="UP000318571">
    <property type="component" value="Chromosome 1"/>
</dbReference>
<dbReference type="EMBL" id="VCGU01000010">
    <property type="protein sequence ID" value="TRY69349.1"/>
    <property type="molecule type" value="Genomic_DNA"/>
</dbReference>
<feature type="coiled-coil region" evidence="1">
    <location>
        <begin position="252"/>
        <end position="307"/>
    </location>
</feature>
<gene>
    <name evidence="4" type="ORF">TCAL_06927</name>
</gene>
<protein>
    <recommendedName>
        <fullName evidence="3">Harmonin-binding protein USHBP1 PDZ-binding domain-containing protein</fullName>
    </recommendedName>
</protein>
<feature type="region of interest" description="Disordered" evidence="2">
    <location>
        <begin position="168"/>
        <end position="205"/>
    </location>
</feature>
<evidence type="ECO:0000256" key="1">
    <source>
        <dbReference type="SAM" id="Coils"/>
    </source>
</evidence>
<feature type="compositionally biased region" description="Polar residues" evidence="2">
    <location>
        <begin position="595"/>
        <end position="606"/>
    </location>
</feature>
<dbReference type="AlphaFoldDB" id="A0A553NV92"/>